<dbReference type="InterPro" id="IPR029030">
    <property type="entry name" value="Caspase-like_dom_sf"/>
</dbReference>
<dbReference type="EMBL" id="OC854663">
    <property type="protein sequence ID" value="CAD7619961.1"/>
    <property type="molecule type" value="Genomic_DNA"/>
</dbReference>
<dbReference type="InterPro" id="IPR001309">
    <property type="entry name" value="Pept_C14_p20"/>
</dbReference>
<protein>
    <recommendedName>
        <fullName evidence="1">Caspase family p20 domain-containing protein</fullName>
    </recommendedName>
</protein>
<evidence type="ECO:0000313" key="2">
    <source>
        <dbReference type="EMBL" id="CAD7619961.1"/>
    </source>
</evidence>
<dbReference type="EMBL" id="CAJPIZ010000088">
    <property type="protein sequence ID" value="CAG2100391.1"/>
    <property type="molecule type" value="Genomic_DNA"/>
</dbReference>
<name>A0A7R9KBH1_9ACAR</name>
<dbReference type="InterPro" id="IPR011600">
    <property type="entry name" value="Pept_C14_caspase"/>
</dbReference>
<evidence type="ECO:0000313" key="3">
    <source>
        <dbReference type="Proteomes" id="UP000759131"/>
    </source>
</evidence>
<dbReference type="PANTHER" id="PTHR48169">
    <property type="entry name" value="DED DOMAIN-CONTAINING PROTEIN"/>
    <property type="match status" value="1"/>
</dbReference>
<dbReference type="AlphaFoldDB" id="A0A7R9KBH1"/>
<organism evidence="2">
    <name type="scientific">Medioppia subpectinata</name>
    <dbReference type="NCBI Taxonomy" id="1979941"/>
    <lineage>
        <taxon>Eukaryota</taxon>
        <taxon>Metazoa</taxon>
        <taxon>Ecdysozoa</taxon>
        <taxon>Arthropoda</taxon>
        <taxon>Chelicerata</taxon>
        <taxon>Arachnida</taxon>
        <taxon>Acari</taxon>
        <taxon>Acariformes</taxon>
        <taxon>Sarcoptiformes</taxon>
        <taxon>Oribatida</taxon>
        <taxon>Brachypylina</taxon>
        <taxon>Oppioidea</taxon>
        <taxon>Oppiidae</taxon>
        <taxon>Medioppia</taxon>
    </lineage>
</organism>
<dbReference type="PANTHER" id="PTHR48169:SF1">
    <property type="entry name" value="ASTROCYTIC PHOSPHOPROTEIN PEA-15"/>
    <property type="match status" value="1"/>
</dbReference>
<accession>A0A7R9KBH1</accession>
<dbReference type="Gene3D" id="3.40.50.1460">
    <property type="match status" value="1"/>
</dbReference>
<gene>
    <name evidence="2" type="ORF">OSB1V03_LOCUS458</name>
</gene>
<dbReference type="GO" id="GO:0004197">
    <property type="term" value="F:cysteine-type endopeptidase activity"/>
    <property type="evidence" value="ECO:0007669"/>
    <property type="project" value="InterPro"/>
</dbReference>
<dbReference type="Proteomes" id="UP000759131">
    <property type="component" value="Unassembled WGS sequence"/>
</dbReference>
<sequence>MFVIQLLINMDNENMDYKTYYANHLGEEVDQYGVRIMASTKLKMNANPKGRAVIFVTLPELANEAERFKSIFTKLLFESDVYSGLTCDGFKNKLSELANTDTYNGDLFIMMFIGKGYNEHIIGRTDTSQWPPNECNIMAISEIVATFGWTRSPALRHKSKVFIFNCDRIKIASNVCNFIVTNSYFNFKRDGHLLGPIESPLINKLTMLNPKFDVNKEQTHVIYACCEDVKPNGNRFNG</sequence>
<reference evidence="2" key="1">
    <citation type="submission" date="2020-11" db="EMBL/GenBank/DDBJ databases">
        <authorList>
            <person name="Tran Van P."/>
        </authorList>
    </citation>
    <scope>NUCLEOTIDE SEQUENCE</scope>
</reference>
<dbReference type="GO" id="GO:0005737">
    <property type="term" value="C:cytoplasm"/>
    <property type="evidence" value="ECO:0007669"/>
    <property type="project" value="UniProtKB-ARBA"/>
</dbReference>
<dbReference type="GO" id="GO:0043067">
    <property type="term" value="P:regulation of programmed cell death"/>
    <property type="evidence" value="ECO:0007669"/>
    <property type="project" value="UniProtKB-ARBA"/>
</dbReference>
<dbReference type="PROSITE" id="PS50208">
    <property type="entry name" value="CASPASE_P20"/>
    <property type="match status" value="1"/>
</dbReference>
<dbReference type="SUPFAM" id="SSF52129">
    <property type="entry name" value="Caspase-like"/>
    <property type="match status" value="1"/>
</dbReference>
<keyword evidence="3" id="KW-1185">Reference proteome</keyword>
<evidence type="ECO:0000259" key="1">
    <source>
        <dbReference type="PROSITE" id="PS50208"/>
    </source>
</evidence>
<dbReference type="Pfam" id="PF00656">
    <property type="entry name" value="Peptidase_C14"/>
    <property type="match status" value="1"/>
</dbReference>
<dbReference type="GO" id="GO:0006508">
    <property type="term" value="P:proteolysis"/>
    <property type="evidence" value="ECO:0007669"/>
    <property type="project" value="InterPro"/>
</dbReference>
<feature type="domain" description="Caspase family p20" evidence="1">
    <location>
        <begin position="64"/>
        <end position="168"/>
    </location>
</feature>
<proteinExistence type="predicted"/>